<evidence type="ECO:0000313" key="2">
    <source>
        <dbReference type="EMBL" id="MBA2781173.1"/>
    </source>
</evidence>
<comment type="caution">
    <text evidence="2">The sequence shown here is derived from an EMBL/GenBank/DDBJ whole genome shotgun (WGS) entry which is preliminary data.</text>
</comment>
<gene>
    <name evidence="2" type="ORF">H1D44_20055</name>
    <name evidence="3" type="ORF">HOP48_20230</name>
</gene>
<accession>A0A7V9W4Z6</accession>
<feature type="transmembrane region" description="Helical" evidence="1">
    <location>
        <begin position="47"/>
        <end position="66"/>
    </location>
</feature>
<evidence type="ECO:0000313" key="4">
    <source>
        <dbReference type="Proteomes" id="UP000518091"/>
    </source>
</evidence>
<dbReference type="Proteomes" id="UP000518091">
    <property type="component" value="Unassembled WGS sequence"/>
</dbReference>
<keyword evidence="1" id="KW-0472">Membrane</keyword>
<reference evidence="2 4" key="2">
    <citation type="submission" date="2020-07" db="EMBL/GenBank/DDBJ databases">
        <title>Identification of Halomonas strains.</title>
        <authorList>
            <person name="Xiao Z."/>
            <person name="Shen J."/>
        </authorList>
    </citation>
    <scope>NUCLEOTIDE SEQUENCE [LARGE SCALE GENOMIC DNA]</scope>
    <source>
        <strain evidence="2 4">DSM 17331</strain>
    </source>
</reference>
<evidence type="ECO:0000313" key="3">
    <source>
        <dbReference type="EMBL" id="MCG6663853.1"/>
    </source>
</evidence>
<dbReference type="EMBL" id="JABFUB010000039">
    <property type="protein sequence ID" value="MCG6663853.1"/>
    <property type="molecule type" value="Genomic_DNA"/>
</dbReference>
<feature type="transmembrane region" description="Helical" evidence="1">
    <location>
        <begin position="12"/>
        <end position="35"/>
    </location>
</feature>
<evidence type="ECO:0000313" key="5">
    <source>
        <dbReference type="Proteomes" id="UP000814353"/>
    </source>
</evidence>
<dbReference type="RefSeq" id="WP_181517044.1">
    <property type="nucleotide sequence ID" value="NZ_JABFUB010000039.1"/>
</dbReference>
<keyword evidence="5" id="KW-1185">Reference proteome</keyword>
<keyword evidence="1" id="KW-1133">Transmembrane helix</keyword>
<dbReference type="Proteomes" id="UP000814353">
    <property type="component" value="Unassembled WGS sequence"/>
</dbReference>
<sequence>MIKKYLEENLSYLGVTMLISVLSAALSLLFCYWLGDVRLQEAIARLREMDLSGFLIFVSVTSAIFLRRPQSRVWCGAVFIYGFVCALSQMVASVLPIPERADLAHLQSYLFAFFSFGVLGVFFSGVAVFQSYIKENVPEKKANQDPETKTYVVQLSEPVSGRARD</sequence>
<dbReference type="EMBL" id="JACEFT010000052">
    <property type="protein sequence ID" value="MBA2781173.1"/>
    <property type="molecule type" value="Genomic_DNA"/>
</dbReference>
<organism evidence="2 4">
    <name type="scientific">Billgrantia kenyensis</name>
    <dbReference type="NCBI Taxonomy" id="321266"/>
    <lineage>
        <taxon>Bacteria</taxon>
        <taxon>Pseudomonadati</taxon>
        <taxon>Pseudomonadota</taxon>
        <taxon>Gammaproteobacteria</taxon>
        <taxon>Oceanospirillales</taxon>
        <taxon>Halomonadaceae</taxon>
        <taxon>Billgrantia</taxon>
    </lineage>
</organism>
<reference evidence="3 5" key="1">
    <citation type="submission" date="2020-05" db="EMBL/GenBank/DDBJ databases">
        <title>Comparative genomic analysis of denitrifying bacteria from Halomonas genus.</title>
        <authorList>
            <person name="Wang L."/>
            <person name="Shao Z."/>
        </authorList>
    </citation>
    <scope>NUCLEOTIDE SEQUENCE [LARGE SCALE GENOMIC DNA]</scope>
    <source>
        <strain evidence="3 5">DSM 17331</strain>
    </source>
</reference>
<evidence type="ECO:0000256" key="1">
    <source>
        <dbReference type="SAM" id="Phobius"/>
    </source>
</evidence>
<proteinExistence type="predicted"/>
<feature type="transmembrane region" description="Helical" evidence="1">
    <location>
        <begin position="73"/>
        <end position="97"/>
    </location>
</feature>
<protein>
    <submittedName>
        <fullName evidence="2">Uncharacterized protein</fullName>
    </submittedName>
</protein>
<name>A0A7V9W4Z6_9GAMM</name>
<dbReference type="AlphaFoldDB" id="A0A7V9W4Z6"/>
<feature type="transmembrane region" description="Helical" evidence="1">
    <location>
        <begin position="109"/>
        <end position="133"/>
    </location>
</feature>
<keyword evidence="1" id="KW-0812">Transmembrane</keyword>